<evidence type="ECO:0000259" key="9">
    <source>
        <dbReference type="Pfam" id="PF02776"/>
    </source>
</evidence>
<comment type="caution">
    <text evidence="10">The sequence shown here is derived from an EMBL/GenBank/DDBJ whole genome shotgun (WGS) entry which is preliminary data.</text>
</comment>
<dbReference type="InterPro" id="IPR012001">
    <property type="entry name" value="Thiamin_PyroP_enz_TPP-bd_dom"/>
</dbReference>
<reference evidence="10 11" key="1">
    <citation type="submission" date="2021-04" db="EMBL/GenBank/DDBJ databases">
        <title>Genome analysis of Polyangium sp.</title>
        <authorList>
            <person name="Li Y."/>
            <person name="Wang J."/>
        </authorList>
    </citation>
    <scope>NUCLEOTIDE SEQUENCE [LARGE SCALE GENOMIC DNA]</scope>
    <source>
        <strain evidence="10 11">SDU14</strain>
    </source>
</reference>
<dbReference type="PANTHER" id="PTHR42916:SF1">
    <property type="entry name" value="PROTEIN PHYLLO, CHLOROPLASTIC"/>
    <property type="match status" value="1"/>
</dbReference>
<evidence type="ECO:0000256" key="7">
    <source>
        <dbReference type="HAMAP-Rule" id="MF_01659"/>
    </source>
</evidence>
<comment type="subunit">
    <text evidence="7">Homodimer.</text>
</comment>
<evidence type="ECO:0000256" key="6">
    <source>
        <dbReference type="ARBA" id="ARBA00023211"/>
    </source>
</evidence>
<evidence type="ECO:0000256" key="5">
    <source>
        <dbReference type="ARBA" id="ARBA00023052"/>
    </source>
</evidence>
<evidence type="ECO:0000256" key="1">
    <source>
        <dbReference type="ARBA" id="ARBA00022428"/>
    </source>
</evidence>
<comment type="pathway">
    <text evidence="7">Quinol/quinone metabolism; 1,4-dihydroxy-2-naphthoate biosynthesis; 1,4-dihydroxy-2-naphthoate from chorismate: step 2/7.</text>
</comment>
<dbReference type="PANTHER" id="PTHR42916">
    <property type="entry name" value="2-SUCCINYL-5-ENOLPYRUVYL-6-HYDROXY-3-CYCLOHEXENE-1-CARBOXYLATE SYNTHASE"/>
    <property type="match status" value="1"/>
</dbReference>
<dbReference type="Proteomes" id="UP001151081">
    <property type="component" value="Unassembled WGS sequence"/>
</dbReference>
<evidence type="ECO:0000256" key="4">
    <source>
        <dbReference type="ARBA" id="ARBA00022842"/>
    </source>
</evidence>
<evidence type="ECO:0000256" key="2">
    <source>
        <dbReference type="ARBA" id="ARBA00022679"/>
    </source>
</evidence>
<comment type="cofactor">
    <cofactor evidence="7">
        <name>thiamine diphosphate</name>
        <dbReference type="ChEBI" id="CHEBI:58937"/>
    </cofactor>
    <text evidence="7">Binds 1 thiamine pyrophosphate per subunit.</text>
</comment>
<dbReference type="RefSeq" id="WP_272423708.1">
    <property type="nucleotide sequence ID" value="NZ_JAGTJJ010000051.1"/>
</dbReference>
<dbReference type="NCBIfam" id="TIGR00173">
    <property type="entry name" value="menD"/>
    <property type="match status" value="1"/>
</dbReference>
<dbReference type="GO" id="GO:0009234">
    <property type="term" value="P:menaquinone biosynthetic process"/>
    <property type="evidence" value="ECO:0007669"/>
    <property type="project" value="UniProtKB-UniRule"/>
</dbReference>
<comment type="catalytic activity">
    <reaction evidence="7">
        <text>isochorismate + 2-oxoglutarate + H(+) = 5-enolpyruvoyl-6-hydroxy-2-succinyl-cyclohex-3-ene-1-carboxylate + CO2</text>
        <dbReference type="Rhea" id="RHEA:25593"/>
        <dbReference type="ChEBI" id="CHEBI:15378"/>
        <dbReference type="ChEBI" id="CHEBI:16526"/>
        <dbReference type="ChEBI" id="CHEBI:16810"/>
        <dbReference type="ChEBI" id="CHEBI:29780"/>
        <dbReference type="ChEBI" id="CHEBI:58818"/>
        <dbReference type="EC" id="2.2.1.9"/>
    </reaction>
</comment>
<protein>
    <recommendedName>
        <fullName evidence="7">2-succinyl-5-enolpyruvyl-6-hydroxy-3-cyclohexene-1-carboxylate synthase</fullName>
        <shortName evidence="7">SEPHCHC synthase</shortName>
        <ecNumber evidence="7">2.2.1.9</ecNumber>
    </recommendedName>
    <alternativeName>
        <fullName evidence="7">Menaquinone biosynthesis protein MenD</fullName>
    </alternativeName>
</protein>
<keyword evidence="2 7" id="KW-0808">Transferase</keyword>
<keyword evidence="3 7" id="KW-0479">Metal-binding</keyword>
<dbReference type="InterPro" id="IPR029061">
    <property type="entry name" value="THDP-binding"/>
</dbReference>
<comment type="similarity">
    <text evidence="7">Belongs to the TPP enzyme family. MenD subfamily.</text>
</comment>
<dbReference type="InterPro" id="IPR029035">
    <property type="entry name" value="DHS-like_NAD/FAD-binding_dom"/>
</dbReference>
<dbReference type="AlphaFoldDB" id="A0A9X4AWH6"/>
<comment type="pathway">
    <text evidence="7">Quinol/quinone metabolism; menaquinone biosynthesis.</text>
</comment>
<dbReference type="EMBL" id="JAGTJJ010000051">
    <property type="protein sequence ID" value="MDC3987349.1"/>
    <property type="molecule type" value="Genomic_DNA"/>
</dbReference>
<comment type="function">
    <text evidence="7">Catalyzes the thiamine diphosphate-dependent decarboxylation of 2-oxoglutarate and the subsequent addition of the resulting succinic semialdehyde-thiamine pyrophosphate anion to isochorismate to yield 2-succinyl-5-enolpyruvyl-6-hydroxy-3-cyclohexene-1-carboxylate (SEPHCHC).</text>
</comment>
<evidence type="ECO:0000313" key="11">
    <source>
        <dbReference type="Proteomes" id="UP001151081"/>
    </source>
</evidence>
<keyword evidence="1 7" id="KW-0474">Menaquinone biosynthesis</keyword>
<dbReference type="GO" id="GO:0070204">
    <property type="term" value="F:2-succinyl-5-enolpyruvyl-6-hydroxy-3-cyclohexene-1-carboxylic-acid synthase activity"/>
    <property type="evidence" value="ECO:0007669"/>
    <property type="project" value="UniProtKB-UniRule"/>
</dbReference>
<organism evidence="10 11">
    <name type="scientific">Polyangium jinanense</name>
    <dbReference type="NCBI Taxonomy" id="2829994"/>
    <lineage>
        <taxon>Bacteria</taxon>
        <taxon>Pseudomonadati</taxon>
        <taxon>Myxococcota</taxon>
        <taxon>Polyangia</taxon>
        <taxon>Polyangiales</taxon>
        <taxon>Polyangiaceae</taxon>
        <taxon>Polyangium</taxon>
    </lineage>
</organism>
<dbReference type="InterPro" id="IPR004433">
    <property type="entry name" value="MenaQ_synth_MenD"/>
</dbReference>
<dbReference type="EC" id="2.2.1.9" evidence="7"/>
<dbReference type="SUPFAM" id="SSF52518">
    <property type="entry name" value="Thiamin diphosphate-binding fold (THDP-binding)"/>
    <property type="match status" value="2"/>
</dbReference>
<dbReference type="Pfam" id="PF02775">
    <property type="entry name" value="TPP_enzyme_C"/>
    <property type="match status" value="1"/>
</dbReference>
<keyword evidence="6 7" id="KW-0464">Manganese</keyword>
<keyword evidence="11" id="KW-1185">Reference proteome</keyword>
<gene>
    <name evidence="7 10" type="primary">menD</name>
    <name evidence="10" type="ORF">KEG57_43170</name>
</gene>
<dbReference type="HAMAP" id="MF_01659">
    <property type="entry name" value="MenD"/>
    <property type="match status" value="1"/>
</dbReference>
<keyword evidence="5 7" id="KW-0786">Thiamine pyrophosphate</keyword>
<comment type="cofactor">
    <cofactor evidence="7">
        <name>Mg(2+)</name>
        <dbReference type="ChEBI" id="CHEBI:18420"/>
    </cofactor>
    <cofactor evidence="7">
        <name>Mn(2+)</name>
        <dbReference type="ChEBI" id="CHEBI:29035"/>
    </cofactor>
</comment>
<dbReference type="GO" id="GO:0000287">
    <property type="term" value="F:magnesium ion binding"/>
    <property type="evidence" value="ECO:0007669"/>
    <property type="project" value="UniProtKB-UniRule"/>
</dbReference>
<dbReference type="Gene3D" id="3.40.50.1220">
    <property type="entry name" value="TPP-binding domain"/>
    <property type="match status" value="1"/>
</dbReference>
<dbReference type="GO" id="GO:0030976">
    <property type="term" value="F:thiamine pyrophosphate binding"/>
    <property type="evidence" value="ECO:0007669"/>
    <property type="project" value="UniProtKB-UniRule"/>
</dbReference>
<dbReference type="GO" id="GO:0030145">
    <property type="term" value="F:manganese ion binding"/>
    <property type="evidence" value="ECO:0007669"/>
    <property type="project" value="UniProtKB-UniRule"/>
</dbReference>
<evidence type="ECO:0000256" key="3">
    <source>
        <dbReference type="ARBA" id="ARBA00022723"/>
    </source>
</evidence>
<dbReference type="InterPro" id="IPR011766">
    <property type="entry name" value="TPP_enzyme_TPP-bd"/>
</dbReference>
<dbReference type="Pfam" id="PF02776">
    <property type="entry name" value="TPP_enzyme_N"/>
    <property type="match status" value="1"/>
</dbReference>
<feature type="domain" description="Thiamine pyrophosphate enzyme N-terminal TPP-binding" evidence="9">
    <location>
        <begin position="12"/>
        <end position="125"/>
    </location>
</feature>
<sequence length="595" mass="62582">MNTNGNDHLAWAETFMAALASAGVRDVVVCPGSRSTPLALAADVTEGLQIHTAVDERAAAFFALGQARVTRLPSVVLCTSGTAGAHFMPAVIEASQSHVPLLLVTADRPWEAVDVAAPQTIDQTKLFGAHVRFFVELGLPDPGAPREAPARVAIHAATRALGPDPGPVHVNARFRKPLEPSQPWPDPDRATRLADVLRRGTTRVFTPRITAPPEALDDLAARISHTERGLIVCGPAPVDRPESPLREAAVALARATGFPLLAETTSQARFGAAAPDVVSCASFDALLRDCAFAERHAPDLLIELGAPPTSQGYADYIGKHPTAARYVIAPHGWNDPSQDATALVLADPAETARALAARLGPPRRSSPSAWAESFRRADALVWSLAEAHAPAVHLTEAAVARIVVAASPAGALFSVGNSLPVRDVDLWAPPRTNPLGVLHQRGASGIDGLVASAAGAASVAGRPVVLLLGDTSVLHDLTSLSLARRAPVPLVVVVVQNQGGRIFERLPIARAVDVDRFDKYFTMHEPVDLAPAAAAFGVRFARVASEHALGRAFADALRTAGATLIEAVVPPDDGRARVTRFRTELSAALAREDLS</sequence>
<dbReference type="CDD" id="cd07037">
    <property type="entry name" value="TPP_PYR_MenD"/>
    <property type="match status" value="1"/>
</dbReference>
<evidence type="ECO:0000259" key="8">
    <source>
        <dbReference type="Pfam" id="PF02775"/>
    </source>
</evidence>
<proteinExistence type="inferred from homology"/>
<feature type="domain" description="Thiamine pyrophosphate enzyme TPP-binding" evidence="8">
    <location>
        <begin position="441"/>
        <end position="566"/>
    </location>
</feature>
<accession>A0A9X4AWH6</accession>
<dbReference type="Gene3D" id="3.40.50.970">
    <property type="match status" value="2"/>
</dbReference>
<dbReference type="SUPFAM" id="SSF52467">
    <property type="entry name" value="DHS-like NAD/FAD-binding domain"/>
    <property type="match status" value="1"/>
</dbReference>
<dbReference type="PIRSF" id="PIRSF004983">
    <property type="entry name" value="MenD"/>
    <property type="match status" value="1"/>
</dbReference>
<evidence type="ECO:0000313" key="10">
    <source>
        <dbReference type="EMBL" id="MDC3987349.1"/>
    </source>
</evidence>
<name>A0A9X4AWH6_9BACT</name>
<keyword evidence="4 7" id="KW-0460">Magnesium</keyword>